<dbReference type="AlphaFoldDB" id="A0A1S8RQ28"/>
<proteinExistence type="predicted"/>
<evidence type="ECO:0000313" key="1">
    <source>
        <dbReference type="EMBL" id="MBF7808637.1"/>
    </source>
</evidence>
<name>A0A1S8RQ28_CLOBE</name>
<sequence length="627" mass="70808">MPGIWNINNGYNINTKKISSKLTFEVGERFTGRVVAKGDGKDITVKLSDGWQFIAELEGNINLDDLKLVKFQVNGFENGKLKLKLVEDSVDEKSTGDESFQEIIDKEGLSKEDIDILKQMVKRNLPLTRDNINLIKGLIQFNGKISSNPKEIDAFIQTYLQSKNISGNSEEGQAVKEMLTKFLNEFKNMSQDDILTFIENNLDFSEESIDSFNKLFKGNSSIEQILKKMNESLNFIESPNNNFETVVKNKTIDREIDLMKNTTDTTKAIASKLYNENDPSNRKINVLDVLKTLAGSEDSELNIAQKFADNEKNNLNTQKVNLPPSLVEKLNNKEIVDLIKETMGNSITTDSEPKTQAQSLIESSNKNKLEILLSNIEGREVKLTDSEYKEFNKLLNNRIEGKDHYEETVSNDKGGNIQPKELATSSKENFVDLKNEDLLLRSNLDSKEAIKADMKFKIDGVRDIVKNLIAHVDLKDAGYEKIMDLIKNNINDIKVFNSVSNEYYYLNIPINANSQEYPCKLIIKDNRKDGKKIDKTNAKMVVSVKTANLGEVDGYLTLRDNRIDVNLKCESHFASILNNNKSKLADGLSTLGLFVNISVSMKEKPVDLVSCRNFFNDLTISAIDIKV</sequence>
<protein>
    <submittedName>
        <fullName evidence="1">Flagellar hook-length control protein FliK</fullName>
    </submittedName>
</protein>
<keyword evidence="1" id="KW-0282">Flagellum</keyword>
<dbReference type="EMBL" id="JADOEF010000001">
    <property type="protein sequence ID" value="MBF7808637.1"/>
    <property type="molecule type" value="Genomic_DNA"/>
</dbReference>
<dbReference type="Proteomes" id="UP000631418">
    <property type="component" value="Unassembled WGS sequence"/>
</dbReference>
<keyword evidence="1" id="KW-0969">Cilium</keyword>
<dbReference type="OMA" id="NNPQEGD"/>
<comment type="caution">
    <text evidence="1">The sequence shown here is derived from an EMBL/GenBank/DDBJ whole genome shotgun (WGS) entry which is preliminary data.</text>
</comment>
<accession>A0A1S8RQ28</accession>
<keyword evidence="1" id="KW-0966">Cell projection</keyword>
<evidence type="ECO:0000313" key="2">
    <source>
        <dbReference type="Proteomes" id="UP000631418"/>
    </source>
</evidence>
<organism evidence="1 2">
    <name type="scientific">Clostridium beijerinckii</name>
    <name type="common">Clostridium MP</name>
    <dbReference type="NCBI Taxonomy" id="1520"/>
    <lineage>
        <taxon>Bacteria</taxon>
        <taxon>Bacillati</taxon>
        <taxon>Bacillota</taxon>
        <taxon>Clostridia</taxon>
        <taxon>Eubacteriales</taxon>
        <taxon>Clostridiaceae</taxon>
        <taxon>Clostridium</taxon>
    </lineage>
</organism>
<dbReference type="RefSeq" id="WP_012060763.1">
    <property type="nucleotide sequence ID" value="NZ_CP053893.1"/>
</dbReference>
<reference evidence="1" key="1">
    <citation type="submission" date="2020-11" db="EMBL/GenBank/DDBJ databases">
        <authorList>
            <person name="Thieme N."/>
            <person name="Liebl W."/>
            <person name="Zverlov V."/>
        </authorList>
    </citation>
    <scope>NUCLEOTIDE SEQUENCE</scope>
    <source>
        <strain evidence="1">NT08</strain>
    </source>
</reference>
<gene>
    <name evidence="1" type="ORF">IS491_08210</name>
</gene>